<dbReference type="RefSeq" id="WP_154510605.1">
    <property type="nucleotide sequence ID" value="NZ_VUMH01000005.1"/>
</dbReference>
<name>A0A6L5XKZ3_9BACT</name>
<dbReference type="AlphaFoldDB" id="A0A6L5XKZ3"/>
<organism evidence="1 2">
    <name type="scientific">Desulfovibrio porci</name>
    <dbReference type="NCBI Taxonomy" id="2605782"/>
    <lineage>
        <taxon>Bacteria</taxon>
        <taxon>Pseudomonadati</taxon>
        <taxon>Thermodesulfobacteriota</taxon>
        <taxon>Desulfovibrionia</taxon>
        <taxon>Desulfovibrionales</taxon>
        <taxon>Desulfovibrionaceae</taxon>
        <taxon>Desulfovibrio</taxon>
    </lineage>
</organism>
<evidence type="ECO:0000313" key="2">
    <source>
        <dbReference type="Proteomes" id="UP000477488"/>
    </source>
</evidence>
<proteinExistence type="predicted"/>
<keyword evidence="2" id="KW-1185">Reference proteome</keyword>
<dbReference type="EMBL" id="VUMH01000005">
    <property type="protein sequence ID" value="MSS27805.1"/>
    <property type="molecule type" value="Genomic_DNA"/>
</dbReference>
<evidence type="ECO:0008006" key="3">
    <source>
        <dbReference type="Google" id="ProtNLM"/>
    </source>
</evidence>
<dbReference type="Proteomes" id="UP000477488">
    <property type="component" value="Unassembled WGS sequence"/>
</dbReference>
<dbReference type="SUPFAM" id="SSF53756">
    <property type="entry name" value="UDP-Glycosyltransferase/glycogen phosphorylase"/>
    <property type="match status" value="1"/>
</dbReference>
<gene>
    <name evidence="1" type="ORF">FYJ44_07010</name>
</gene>
<reference evidence="1 2" key="1">
    <citation type="submission" date="2019-09" db="EMBL/GenBank/DDBJ databases">
        <title>In-depth cultivation of the pig gut microbiome towards novel bacterial diversity and tailored functional studies.</title>
        <authorList>
            <person name="Wylensek D."/>
            <person name="Hitch T.C.A."/>
            <person name="Clavel T."/>
        </authorList>
    </citation>
    <scope>NUCLEOTIDE SEQUENCE [LARGE SCALE GENOMIC DNA]</scope>
    <source>
        <strain evidence="1 2">PG-178-WT-4</strain>
    </source>
</reference>
<sequence length="527" mass="61281">MNILCFAPFSAAWDLHGYIEMGILQSLREKKANIIYVFCDIKSEYCYLYLHEKANCAYCQQRSAVFAADKNMPYIWLSRFAQADDHAVATDFVESLSPEEYPYADYEGKAIGRWVLSTFISFLRENPFNCHKATHVSVYKGMLVFALETALALERLLQQGRYDRVLMFNGRFLPFSILLDMAEARKIPCYLHERGSLPNTLRVVRHDPSSKLHPMTIIPPETLLAVPLTPDQLEKTQSIMLRAETDDTGLNWDRHSPTTKYDDLRAHLNIEKDKRVWAFFVSSDDEMAAFRGYEYPDFPTQLDGLIRIIQIIADFSDVHLVIRMHPNSGAKGTKRVPWADKLTSFLRQRNHHYVTVIAADDQVNTYQLMRLAEFGLVACSSCAAEILHRGKPSMAFHKLITKNEGIFIADSNAAMKRILYRFHEKDISRSEMKECFRKSLRHKYFRFFLSNIPFEVLTQTSPHTVRALFRRVEEIKNIRYPALNKLSDQILSGNEITFDYFENDEQHSCLDSESRWIDTYMDRWFTS</sequence>
<evidence type="ECO:0000313" key="1">
    <source>
        <dbReference type="EMBL" id="MSS27805.1"/>
    </source>
</evidence>
<comment type="caution">
    <text evidence="1">The sequence shown here is derived from an EMBL/GenBank/DDBJ whole genome shotgun (WGS) entry which is preliminary data.</text>
</comment>
<protein>
    <recommendedName>
        <fullName evidence="3">Capsule polysaccharide biosynthesis protein</fullName>
    </recommendedName>
</protein>
<accession>A0A6L5XKZ3</accession>